<dbReference type="AlphaFoldDB" id="A0A1H6DHH4"/>
<evidence type="ECO:0000313" key="3">
    <source>
        <dbReference type="Proteomes" id="UP000236723"/>
    </source>
</evidence>
<proteinExistence type="predicted"/>
<dbReference type="Pfam" id="PF11716">
    <property type="entry name" value="MDMPI_N"/>
    <property type="match status" value="1"/>
</dbReference>
<dbReference type="OrthoDB" id="5185819at2"/>
<dbReference type="GO" id="GO:0046872">
    <property type="term" value="F:metal ion binding"/>
    <property type="evidence" value="ECO:0007669"/>
    <property type="project" value="InterPro"/>
</dbReference>
<dbReference type="SUPFAM" id="SSF109854">
    <property type="entry name" value="DinB/YfiT-like putative metalloenzymes"/>
    <property type="match status" value="1"/>
</dbReference>
<dbReference type="Gene3D" id="1.20.120.450">
    <property type="entry name" value="dinb family like domain"/>
    <property type="match status" value="1"/>
</dbReference>
<dbReference type="InterPro" id="IPR017517">
    <property type="entry name" value="Maleyloyr_isom"/>
</dbReference>
<evidence type="ECO:0000313" key="2">
    <source>
        <dbReference type="EMBL" id="SEG84661.1"/>
    </source>
</evidence>
<gene>
    <name evidence="2" type="ORF">SAMN04489712_11744</name>
</gene>
<organism evidence="2 3">
    <name type="scientific">Thermomonospora echinospora</name>
    <dbReference type="NCBI Taxonomy" id="1992"/>
    <lineage>
        <taxon>Bacteria</taxon>
        <taxon>Bacillati</taxon>
        <taxon>Actinomycetota</taxon>
        <taxon>Actinomycetes</taxon>
        <taxon>Streptosporangiales</taxon>
        <taxon>Thermomonosporaceae</taxon>
        <taxon>Thermomonospora</taxon>
    </lineage>
</organism>
<protein>
    <submittedName>
        <fullName evidence="2">TIGR03086 family protein</fullName>
    </submittedName>
</protein>
<dbReference type="RefSeq" id="WP_146087567.1">
    <property type="nucleotide sequence ID" value="NZ_FNVO01000017.1"/>
</dbReference>
<dbReference type="InterPro" id="IPR024344">
    <property type="entry name" value="MDMPI_metal-binding"/>
</dbReference>
<dbReference type="Proteomes" id="UP000236723">
    <property type="component" value="Unassembled WGS sequence"/>
</dbReference>
<accession>A0A1H6DHH4</accession>
<dbReference type="NCBIfam" id="TIGR03086">
    <property type="entry name" value="TIGR03086 family metal-binding protein"/>
    <property type="match status" value="1"/>
</dbReference>
<dbReference type="EMBL" id="FNVO01000017">
    <property type="protein sequence ID" value="SEG84661.1"/>
    <property type="molecule type" value="Genomic_DNA"/>
</dbReference>
<feature type="domain" description="Mycothiol-dependent maleylpyruvate isomerase metal-binding" evidence="1">
    <location>
        <begin position="26"/>
        <end position="147"/>
    </location>
</feature>
<dbReference type="InterPro" id="IPR017520">
    <property type="entry name" value="CHP03086"/>
</dbReference>
<keyword evidence="3" id="KW-1185">Reference proteome</keyword>
<dbReference type="NCBIfam" id="TIGR03083">
    <property type="entry name" value="maleylpyruvate isomerase family mycothiol-dependent enzyme"/>
    <property type="match status" value="1"/>
</dbReference>
<name>A0A1H6DHH4_9ACTN</name>
<reference evidence="3" key="1">
    <citation type="submission" date="2016-10" db="EMBL/GenBank/DDBJ databases">
        <authorList>
            <person name="Varghese N."/>
            <person name="Submissions S."/>
        </authorList>
    </citation>
    <scope>NUCLEOTIDE SEQUENCE [LARGE SCALE GENOMIC DNA]</scope>
    <source>
        <strain evidence="3">DSM 43163</strain>
    </source>
</reference>
<evidence type="ECO:0000259" key="1">
    <source>
        <dbReference type="Pfam" id="PF11716"/>
    </source>
</evidence>
<dbReference type="InterPro" id="IPR034660">
    <property type="entry name" value="DinB/YfiT-like"/>
</dbReference>
<sequence>MIGEMGAMARAVRRDTVLHSFERVQGEVEARLAAVPPPMMGRPTHLPGWDVRRLAAHLVWVDLRYAAMADHRDPPPRETESAGDGIGGDAAALRRAGERARLAFARPGMLEEWFAAPWCGEQGGCEPGYVLVQHVVIELLTHGWDLARATGQPTDLAPEQARQALEVVHAWYGDPVARGGAGFAPPRPVPEGAGQADRLAAYLGRQI</sequence>